<dbReference type="GO" id="GO:0004252">
    <property type="term" value="F:serine-type endopeptidase activity"/>
    <property type="evidence" value="ECO:0007669"/>
    <property type="project" value="TreeGrafter"/>
</dbReference>
<keyword evidence="2" id="KW-0732">Signal</keyword>
<dbReference type="SUPFAM" id="SSF53474">
    <property type="entry name" value="alpha/beta-Hydrolases"/>
    <property type="match status" value="1"/>
</dbReference>
<reference evidence="4 5" key="1">
    <citation type="submission" date="2020-04" db="EMBL/GenBank/DDBJ databases">
        <title>Chitinophaga sp. G-6-1-13 sp. nov., isolated from soil.</title>
        <authorList>
            <person name="Dahal R.H."/>
            <person name="Chaudhary D.K."/>
        </authorList>
    </citation>
    <scope>NUCLEOTIDE SEQUENCE [LARGE SCALE GENOMIC DNA]</scope>
    <source>
        <strain evidence="4 5">G-6-1-13</strain>
    </source>
</reference>
<evidence type="ECO:0000256" key="2">
    <source>
        <dbReference type="SAM" id="SignalP"/>
    </source>
</evidence>
<dbReference type="Proteomes" id="UP000583266">
    <property type="component" value="Unassembled WGS sequence"/>
</dbReference>
<feature type="signal peptide" evidence="2">
    <location>
        <begin position="1"/>
        <end position="20"/>
    </location>
</feature>
<evidence type="ECO:0000313" key="4">
    <source>
        <dbReference type="EMBL" id="NML40636.1"/>
    </source>
</evidence>
<dbReference type="GO" id="GO:0006508">
    <property type="term" value="P:proteolysis"/>
    <property type="evidence" value="ECO:0007669"/>
    <property type="project" value="InterPro"/>
</dbReference>
<proteinExistence type="predicted"/>
<dbReference type="Gene3D" id="2.120.10.30">
    <property type="entry name" value="TolB, C-terminal domain"/>
    <property type="match status" value="1"/>
</dbReference>
<keyword evidence="5" id="KW-1185">Reference proteome</keyword>
<dbReference type="PANTHER" id="PTHR42776">
    <property type="entry name" value="SERINE PEPTIDASE S9 FAMILY MEMBER"/>
    <property type="match status" value="1"/>
</dbReference>
<dbReference type="SUPFAM" id="SSF82171">
    <property type="entry name" value="DPP6 N-terminal domain-like"/>
    <property type="match status" value="1"/>
</dbReference>
<dbReference type="InterPro" id="IPR011042">
    <property type="entry name" value="6-blade_b-propeller_TolB-like"/>
</dbReference>
<gene>
    <name evidence="4" type="ORF">HHL17_25795</name>
</gene>
<dbReference type="EMBL" id="JABBGC010000003">
    <property type="protein sequence ID" value="NML40636.1"/>
    <property type="molecule type" value="Genomic_DNA"/>
</dbReference>
<organism evidence="4 5">
    <name type="scientific">Chitinophaga fulva</name>
    <dbReference type="NCBI Taxonomy" id="2728842"/>
    <lineage>
        <taxon>Bacteria</taxon>
        <taxon>Pseudomonadati</taxon>
        <taxon>Bacteroidota</taxon>
        <taxon>Chitinophagia</taxon>
        <taxon>Chitinophagales</taxon>
        <taxon>Chitinophagaceae</taxon>
        <taxon>Chitinophaga</taxon>
    </lineage>
</organism>
<keyword evidence="1" id="KW-0378">Hydrolase</keyword>
<dbReference type="Gene3D" id="3.40.50.1820">
    <property type="entry name" value="alpha/beta hydrolase"/>
    <property type="match status" value="1"/>
</dbReference>
<dbReference type="RefSeq" id="WP_169227726.1">
    <property type="nucleotide sequence ID" value="NZ_JABBGC010000003.1"/>
</dbReference>
<name>A0A848GQ30_9BACT</name>
<evidence type="ECO:0000256" key="1">
    <source>
        <dbReference type="ARBA" id="ARBA00022801"/>
    </source>
</evidence>
<sequence>MKQYLAILLLLLTISTYAQKRPLNDSDFTTWNLALNPKISDNGRYASFYIYNQPPGKATQVIQAIDHSWKKELLAFQPISFTTDSKLAVTKLADNSLLLVTLGTSKEERIPAVKKFSLFQQTDTGWLAIQKTDNHLEIRNLASGATYQYNQVSDYATSGNGHFLFLKCRTDTSTYTIQTVDLSHHATKEIYRGKEPVNIIADEKGTQCIFMTANNEQAPTCWYYHRDQTGKAIVATPRMQVNDQMIFSNFDRFNSDGTFIFCTLTGKKPAPAAPNPAKLHLRTFLDTKLNDNNEPLRCQAIWYLNSNTIIQTQDRDESPFYMAAFYPGSYNPRNNYQLLDKTLAHKGEWNWNKSAMSSRTLVNLADGSKKMITSPGDRNSASYSLSPQGKWIIYFDADQQNYFSYNVATSERKNITAGISANWTTYDNDDIPFAPYLNLPPGGFNKDETILYLYDQYDIFQIDLNGKSAPVNLTGGYGKTNNIVFRFAFPPGEHTGKSILLTAFNRTTKEDGFYEIIKGKLRKLSMEPAIITGPEESKYFMRTSPVKAKNADVYLVQKMDASSAPNVYATKDFIHFEAISDVHPERQVNWLTTELVDFKTRDGKPAQGILYKPENFDPQKKYPVIFYYYEKISECLHLYIRPEPSMGPMNIPYFVSNGFLVFTPDIHFEIGYPGRSSLNTVMGAADKLIQLPYVDSTRMGLQGHSFGGFQTNYIITHTGRFAAACSAAGFTNFVSAYGSIIGSGYSRQGQYELYRDRIGASLWDRPDLYLENSPVFNIDKIQTPLLLMHNMDDNDVPVGQGIEFFTGMRRMGKVVYFLQYEGQGHSVFGPPALDFNTRMLEFFNYYLKGAPLPDWMTSKQANILNVTGTKAPLRLLTK</sequence>
<accession>A0A848GQ30</accession>
<feature type="domain" description="Peptidase S9 prolyl oligopeptidase catalytic" evidence="3">
    <location>
        <begin position="677"/>
        <end position="848"/>
    </location>
</feature>
<comment type="caution">
    <text evidence="4">The sequence shown here is derived from an EMBL/GenBank/DDBJ whole genome shotgun (WGS) entry which is preliminary data.</text>
</comment>
<dbReference type="PANTHER" id="PTHR42776:SF27">
    <property type="entry name" value="DIPEPTIDYL PEPTIDASE FAMILY MEMBER 6"/>
    <property type="match status" value="1"/>
</dbReference>
<evidence type="ECO:0000259" key="3">
    <source>
        <dbReference type="Pfam" id="PF00326"/>
    </source>
</evidence>
<feature type="chain" id="PRO_5032834774" evidence="2">
    <location>
        <begin position="21"/>
        <end position="878"/>
    </location>
</feature>
<protein>
    <submittedName>
        <fullName evidence="4">S9 family peptidase</fullName>
    </submittedName>
</protein>
<dbReference type="InterPro" id="IPR001375">
    <property type="entry name" value="Peptidase_S9_cat"/>
</dbReference>
<dbReference type="InterPro" id="IPR029058">
    <property type="entry name" value="AB_hydrolase_fold"/>
</dbReference>
<evidence type="ECO:0000313" key="5">
    <source>
        <dbReference type="Proteomes" id="UP000583266"/>
    </source>
</evidence>
<dbReference type="AlphaFoldDB" id="A0A848GQ30"/>
<dbReference type="Pfam" id="PF00326">
    <property type="entry name" value="Peptidase_S9"/>
    <property type="match status" value="1"/>
</dbReference>